<evidence type="ECO:0000256" key="1">
    <source>
        <dbReference type="SAM" id="MobiDB-lite"/>
    </source>
</evidence>
<comment type="caution">
    <text evidence="2">The sequence shown here is derived from an EMBL/GenBank/DDBJ whole genome shotgun (WGS) entry which is preliminary data.</text>
</comment>
<dbReference type="AlphaFoldDB" id="A0A8H6Z8Z3"/>
<accession>A0A8H6Z8Z3</accession>
<organism evidence="2 3">
    <name type="scientific">Mycena sanguinolenta</name>
    <dbReference type="NCBI Taxonomy" id="230812"/>
    <lineage>
        <taxon>Eukaryota</taxon>
        <taxon>Fungi</taxon>
        <taxon>Dikarya</taxon>
        <taxon>Basidiomycota</taxon>
        <taxon>Agaricomycotina</taxon>
        <taxon>Agaricomycetes</taxon>
        <taxon>Agaricomycetidae</taxon>
        <taxon>Agaricales</taxon>
        <taxon>Marasmiineae</taxon>
        <taxon>Mycenaceae</taxon>
        <taxon>Mycena</taxon>
    </lineage>
</organism>
<protein>
    <submittedName>
        <fullName evidence="2">Uncharacterized protein</fullName>
    </submittedName>
</protein>
<sequence length="337" mass="36560">MVAATKIPHPSGSLLARPTLISSLAPCHPTDADHVTGDGLHRADDSPHGVQTNLFLVAPRRRRSSHPSATTKPSPRAAGGPFLDAQSRFIPSVESGKGRRAAGSERYNALRALGKARDVSVSKNRMRRYSNAAVFDEDIGIPLNNILSMDGASGKDGDRFGIVSSTKPSPSAALYVAIIRALRAFSFFPLLFPIPSPILLHLPPSPRLPLLPDSTTNVNAMDFDTPHNTRLVIDASARIVCSIPATPVHLPRWMPTSSSSRCWACGRQGSSSAASTRAESSRGYGVVDRCEWRQREWCLGHRKGQGDEGGRERGRNWGRSEGLKAIGKKARNYLYIR</sequence>
<dbReference type="Proteomes" id="UP000623467">
    <property type="component" value="Unassembled WGS sequence"/>
</dbReference>
<reference evidence="2" key="1">
    <citation type="submission" date="2020-05" db="EMBL/GenBank/DDBJ databases">
        <title>Mycena genomes resolve the evolution of fungal bioluminescence.</title>
        <authorList>
            <person name="Tsai I.J."/>
        </authorList>
    </citation>
    <scope>NUCLEOTIDE SEQUENCE</scope>
    <source>
        <strain evidence="2">160909Yilan</strain>
    </source>
</reference>
<name>A0A8H6Z8Z3_9AGAR</name>
<gene>
    <name evidence="2" type="ORF">MSAN_00775500</name>
</gene>
<dbReference type="EMBL" id="JACAZH010000004">
    <property type="protein sequence ID" value="KAF7371390.1"/>
    <property type="molecule type" value="Genomic_DNA"/>
</dbReference>
<feature type="region of interest" description="Disordered" evidence="1">
    <location>
        <begin position="59"/>
        <end position="83"/>
    </location>
</feature>
<evidence type="ECO:0000313" key="2">
    <source>
        <dbReference type="EMBL" id="KAF7371390.1"/>
    </source>
</evidence>
<evidence type="ECO:0000313" key="3">
    <source>
        <dbReference type="Proteomes" id="UP000623467"/>
    </source>
</evidence>
<proteinExistence type="predicted"/>
<keyword evidence="3" id="KW-1185">Reference proteome</keyword>